<feature type="compositionally biased region" description="Polar residues" evidence="1">
    <location>
        <begin position="119"/>
        <end position="128"/>
    </location>
</feature>
<dbReference type="Proteomes" id="UP000799776">
    <property type="component" value="Unassembled WGS sequence"/>
</dbReference>
<reference evidence="2" key="1">
    <citation type="journal article" date="2020" name="Stud. Mycol.">
        <title>101 Dothideomycetes genomes: a test case for predicting lifestyles and emergence of pathogens.</title>
        <authorList>
            <person name="Haridas S."/>
            <person name="Albert R."/>
            <person name="Binder M."/>
            <person name="Bloem J."/>
            <person name="Labutti K."/>
            <person name="Salamov A."/>
            <person name="Andreopoulos B."/>
            <person name="Baker S."/>
            <person name="Barry K."/>
            <person name="Bills G."/>
            <person name="Bluhm B."/>
            <person name="Cannon C."/>
            <person name="Castanera R."/>
            <person name="Culley D."/>
            <person name="Daum C."/>
            <person name="Ezra D."/>
            <person name="Gonzalez J."/>
            <person name="Henrissat B."/>
            <person name="Kuo A."/>
            <person name="Liang C."/>
            <person name="Lipzen A."/>
            <person name="Lutzoni F."/>
            <person name="Magnuson J."/>
            <person name="Mondo S."/>
            <person name="Nolan M."/>
            <person name="Ohm R."/>
            <person name="Pangilinan J."/>
            <person name="Park H.-J."/>
            <person name="Ramirez L."/>
            <person name="Alfaro M."/>
            <person name="Sun H."/>
            <person name="Tritt A."/>
            <person name="Yoshinaga Y."/>
            <person name="Zwiers L.-H."/>
            <person name="Turgeon B."/>
            <person name="Goodwin S."/>
            <person name="Spatafora J."/>
            <person name="Crous P."/>
            <person name="Grigoriev I."/>
        </authorList>
    </citation>
    <scope>NUCLEOTIDE SEQUENCE</scope>
    <source>
        <strain evidence="2">CBS 121410</strain>
    </source>
</reference>
<evidence type="ECO:0000313" key="3">
    <source>
        <dbReference type="Proteomes" id="UP000799776"/>
    </source>
</evidence>
<proteinExistence type="predicted"/>
<organism evidence="2 3">
    <name type="scientific">Saccharata proteae CBS 121410</name>
    <dbReference type="NCBI Taxonomy" id="1314787"/>
    <lineage>
        <taxon>Eukaryota</taxon>
        <taxon>Fungi</taxon>
        <taxon>Dikarya</taxon>
        <taxon>Ascomycota</taxon>
        <taxon>Pezizomycotina</taxon>
        <taxon>Dothideomycetes</taxon>
        <taxon>Dothideomycetes incertae sedis</taxon>
        <taxon>Botryosphaeriales</taxon>
        <taxon>Saccharataceae</taxon>
        <taxon>Saccharata</taxon>
    </lineage>
</organism>
<protein>
    <submittedName>
        <fullName evidence="2">Uncharacterized protein</fullName>
    </submittedName>
</protein>
<dbReference type="EMBL" id="ML978722">
    <property type="protein sequence ID" value="KAF2086947.1"/>
    <property type="molecule type" value="Genomic_DNA"/>
</dbReference>
<keyword evidence="3" id="KW-1185">Reference proteome</keyword>
<gene>
    <name evidence="2" type="ORF">K490DRAFT_57414</name>
</gene>
<evidence type="ECO:0000256" key="1">
    <source>
        <dbReference type="SAM" id="MobiDB-lite"/>
    </source>
</evidence>
<accession>A0A9P4HU82</accession>
<dbReference type="AlphaFoldDB" id="A0A9P4HU82"/>
<comment type="caution">
    <text evidence="2">The sequence shown here is derived from an EMBL/GenBank/DDBJ whole genome shotgun (WGS) entry which is preliminary data.</text>
</comment>
<name>A0A9P4HU82_9PEZI</name>
<evidence type="ECO:0000313" key="2">
    <source>
        <dbReference type="EMBL" id="KAF2086947.1"/>
    </source>
</evidence>
<sequence length="346" mass="36907">MADAVLPEGWCCLVLLGALGAAWCLVLRTWCLGGAGLPGGTGTIGWGSVPQLREPDKTRPAATPGCVNVQRAQWLVREDDRACSTVSKSAPVATLSENEVRYSGSHVQDEAAALLEQNSSTRGTTQISDPHAPLSGPARRLGGDVSSVTIGGRAVTGSSRMRSAGRAFSRRCAAGRAERRALKAPGSGARAHAWELAAAAMGEVEDGWRIGSRHPTDPGSMMAAAPRSPRLDRIAWRSCELEPLTAVYGPALSICLCISRPVVDQRAPTTGSGRSFRPPQGSQCVVQCAQCVEYVECVQCVQCVQCVDLKPHRPEPSDPRPRPRHSTLHTQLSLAPGIWHHTWQHP</sequence>
<feature type="region of interest" description="Disordered" evidence="1">
    <location>
        <begin position="119"/>
        <end position="145"/>
    </location>
</feature>